<protein>
    <submittedName>
        <fullName evidence="1">Uncharacterized protein</fullName>
    </submittedName>
</protein>
<name>A0A167VB35_PENCH</name>
<reference evidence="1" key="1">
    <citation type="journal article" date="2014" name="Genome Announc.">
        <title>Complete sequencing and chromosome-scale genome assembly of the industrial progenitor strain P2niaD18 from the penicillin producer Penicillium chrysogenum.</title>
        <authorList>
            <person name="Specht T."/>
            <person name="Dahlmann T.A."/>
            <person name="Zadra I."/>
            <person name="Kurnsteiner H."/>
            <person name="Kuck U."/>
        </authorList>
    </citation>
    <scope>NUCLEOTIDE SEQUENCE [LARGE SCALE GENOMIC DNA]</scope>
    <source>
        <strain evidence="1">P2niaD18</strain>
    </source>
</reference>
<organism evidence="1">
    <name type="scientific">Penicillium chrysogenum</name>
    <name type="common">Penicillium notatum</name>
    <dbReference type="NCBI Taxonomy" id="5076"/>
    <lineage>
        <taxon>Eukaryota</taxon>
        <taxon>Fungi</taxon>
        <taxon>Dikarya</taxon>
        <taxon>Ascomycota</taxon>
        <taxon>Pezizomycotina</taxon>
        <taxon>Eurotiomycetes</taxon>
        <taxon>Eurotiomycetidae</taxon>
        <taxon>Eurotiales</taxon>
        <taxon>Aspergillaceae</taxon>
        <taxon>Penicillium</taxon>
        <taxon>Penicillium chrysogenum species complex</taxon>
    </lineage>
</organism>
<sequence length="90" mass="10084">MDFVKGTTLEECWDDLSQTEHLDVVSQLSSMITAQHSIPPLREQQQQPGPLGCKTCVARGHWFPDAGAGPFGSKEQLQAWFNRRLESLNT</sequence>
<accession>A0A167VB35</accession>
<evidence type="ECO:0000313" key="1">
    <source>
        <dbReference type="EMBL" id="KZN90238.1"/>
    </source>
</evidence>
<gene>
    <name evidence="1" type="ORF">EN45_003540</name>
</gene>
<dbReference type="Proteomes" id="UP000076449">
    <property type="component" value="Chromosome I"/>
</dbReference>
<dbReference type="AlphaFoldDB" id="A0A167VB35"/>
<proteinExistence type="predicted"/>
<dbReference type="EMBL" id="CM002798">
    <property type="protein sequence ID" value="KZN90238.1"/>
    <property type="molecule type" value="Genomic_DNA"/>
</dbReference>